<dbReference type="GO" id="GO:0051117">
    <property type="term" value="F:ATPase binding"/>
    <property type="evidence" value="ECO:0007669"/>
    <property type="project" value="TreeGrafter"/>
</dbReference>
<evidence type="ECO:0000313" key="9">
    <source>
        <dbReference type="Proteomes" id="UP000223913"/>
    </source>
</evidence>
<evidence type="ECO:0000256" key="7">
    <source>
        <dbReference type="SAM" id="MobiDB-lite"/>
    </source>
</evidence>
<name>A0A2D0NF24_FLAN2</name>
<sequence>MKKQSDQYFQVISSEQADSADILLYGYIGQDDWWDEDRKEERITDIAFIQKLSELASRYQRINIRINSPGGSVYHGDAIIAAIRNCEAEIHTYNDGMAASIAAVIWLAGHQRHMSVNAKLMLHSTSTIIYGTAKDLRQAADQLDTFDAASVAVIAAATGMNEDQVKEMFFDYEDHWYAAKQCVEMGLIGEVEQYESQNTPDNVEQMTYSQLLSHFSTKGDQVAQNWLGRLRDRIGQVFHPAPVALQTINSSKNQNSMDIKEFQNSLEQGDIKLEEVIQHLSDQGYKVEAPKTPEQQATESMTSTVTAAVQAAINPLNEKITQLEGKLAEIGAQPGANATQTATPAPPDAKQAWLQQNAKEANDSFTKATETGERVKFS</sequence>
<evidence type="ECO:0000256" key="5">
    <source>
        <dbReference type="ARBA" id="ARBA00022825"/>
    </source>
</evidence>
<evidence type="ECO:0000256" key="6">
    <source>
        <dbReference type="RuleBase" id="RU003567"/>
    </source>
</evidence>
<dbReference type="PRINTS" id="PR00127">
    <property type="entry name" value="CLPPROTEASEP"/>
</dbReference>
<feature type="compositionally biased region" description="Low complexity" evidence="7">
    <location>
        <begin position="332"/>
        <end position="352"/>
    </location>
</feature>
<proteinExistence type="inferred from homology"/>
<keyword evidence="3" id="KW-0645">Protease</keyword>
<dbReference type="InterPro" id="IPR001907">
    <property type="entry name" value="ClpP"/>
</dbReference>
<dbReference type="PANTHER" id="PTHR10381">
    <property type="entry name" value="ATP-DEPENDENT CLP PROTEASE PROTEOLYTIC SUBUNIT"/>
    <property type="match status" value="1"/>
</dbReference>
<dbReference type="GO" id="GO:0009368">
    <property type="term" value="C:endopeptidase Clp complex"/>
    <property type="evidence" value="ECO:0007669"/>
    <property type="project" value="TreeGrafter"/>
</dbReference>
<keyword evidence="4" id="KW-0378">Hydrolase</keyword>
<dbReference type="GO" id="GO:0004176">
    <property type="term" value="F:ATP-dependent peptidase activity"/>
    <property type="evidence" value="ECO:0007669"/>
    <property type="project" value="InterPro"/>
</dbReference>
<dbReference type="InterPro" id="IPR029045">
    <property type="entry name" value="ClpP/crotonase-like_dom_sf"/>
</dbReference>
<dbReference type="GO" id="GO:0006515">
    <property type="term" value="P:protein quality control for misfolded or incompletely synthesized proteins"/>
    <property type="evidence" value="ECO:0007669"/>
    <property type="project" value="TreeGrafter"/>
</dbReference>
<dbReference type="Gene3D" id="3.90.226.10">
    <property type="entry name" value="2-enoyl-CoA Hydratase, Chain A, domain 1"/>
    <property type="match status" value="1"/>
</dbReference>
<dbReference type="InterPro" id="IPR023562">
    <property type="entry name" value="ClpP/TepA"/>
</dbReference>
<comment type="caution">
    <text evidence="8">The sequence shown here is derived from an EMBL/GenBank/DDBJ whole genome shotgun (WGS) entry which is preliminary data.</text>
</comment>
<keyword evidence="5" id="KW-0720">Serine protease</keyword>
<dbReference type="Pfam" id="PF00574">
    <property type="entry name" value="CLP_protease"/>
    <property type="match status" value="1"/>
</dbReference>
<dbReference type="NCBIfam" id="NF045542">
    <property type="entry name" value="Clp_rel_HeadMat"/>
    <property type="match status" value="1"/>
</dbReference>
<dbReference type="PANTHER" id="PTHR10381:SF70">
    <property type="entry name" value="ATP-DEPENDENT CLP PROTEASE PROTEOLYTIC SUBUNIT"/>
    <property type="match status" value="1"/>
</dbReference>
<dbReference type="RefSeq" id="WP_099149707.1">
    <property type="nucleotide sequence ID" value="NZ_PDUD01000013.1"/>
</dbReference>
<dbReference type="GO" id="GO:0004252">
    <property type="term" value="F:serine-type endopeptidase activity"/>
    <property type="evidence" value="ECO:0007669"/>
    <property type="project" value="InterPro"/>
</dbReference>
<evidence type="ECO:0000256" key="1">
    <source>
        <dbReference type="ARBA" id="ARBA00007039"/>
    </source>
</evidence>
<protein>
    <recommendedName>
        <fullName evidence="6">ATP-dependent Clp protease proteolytic subunit</fullName>
    </recommendedName>
</protein>
<evidence type="ECO:0000256" key="4">
    <source>
        <dbReference type="ARBA" id="ARBA00022801"/>
    </source>
</evidence>
<feature type="region of interest" description="Disordered" evidence="7">
    <location>
        <begin position="332"/>
        <end position="378"/>
    </location>
</feature>
<accession>A0A2D0NF24</accession>
<keyword evidence="9" id="KW-1185">Reference proteome</keyword>
<evidence type="ECO:0000313" key="8">
    <source>
        <dbReference type="EMBL" id="PHN06956.1"/>
    </source>
</evidence>
<feature type="compositionally biased region" description="Polar residues" evidence="7">
    <location>
        <begin position="353"/>
        <end position="369"/>
    </location>
</feature>
<dbReference type="EMBL" id="PDUD01000013">
    <property type="protein sequence ID" value="PHN06956.1"/>
    <property type="molecule type" value="Genomic_DNA"/>
</dbReference>
<keyword evidence="2" id="KW-0963">Cytoplasm</keyword>
<organism evidence="8 9">
    <name type="scientific">Flavilitoribacter nigricans (strain ATCC 23147 / DSM 23189 / NBRC 102662 / NCIMB 1420 / SS-2)</name>
    <name type="common">Lewinella nigricans</name>
    <dbReference type="NCBI Taxonomy" id="1122177"/>
    <lineage>
        <taxon>Bacteria</taxon>
        <taxon>Pseudomonadati</taxon>
        <taxon>Bacteroidota</taxon>
        <taxon>Saprospiria</taxon>
        <taxon>Saprospirales</taxon>
        <taxon>Lewinellaceae</taxon>
        <taxon>Flavilitoribacter</taxon>
    </lineage>
</organism>
<dbReference type="SUPFAM" id="SSF52096">
    <property type="entry name" value="ClpP/crotonase"/>
    <property type="match status" value="1"/>
</dbReference>
<dbReference type="CDD" id="cd07016">
    <property type="entry name" value="S14_ClpP_1"/>
    <property type="match status" value="1"/>
</dbReference>
<dbReference type="AlphaFoldDB" id="A0A2D0NF24"/>
<evidence type="ECO:0000256" key="3">
    <source>
        <dbReference type="ARBA" id="ARBA00022670"/>
    </source>
</evidence>
<evidence type="ECO:0000256" key="2">
    <source>
        <dbReference type="ARBA" id="ARBA00022490"/>
    </source>
</evidence>
<dbReference type="OrthoDB" id="1408931at2"/>
<dbReference type="Proteomes" id="UP000223913">
    <property type="component" value="Unassembled WGS sequence"/>
</dbReference>
<gene>
    <name evidence="8" type="ORF">CRP01_09070</name>
</gene>
<comment type="similarity">
    <text evidence="1 6">Belongs to the peptidase S14 family.</text>
</comment>
<reference evidence="8 9" key="1">
    <citation type="submission" date="2017-10" db="EMBL/GenBank/DDBJ databases">
        <title>The draft genome sequence of Lewinella nigricans NBRC 102662.</title>
        <authorList>
            <person name="Wang K."/>
        </authorList>
    </citation>
    <scope>NUCLEOTIDE SEQUENCE [LARGE SCALE GENOMIC DNA]</scope>
    <source>
        <strain evidence="8 9">NBRC 102662</strain>
    </source>
</reference>